<evidence type="ECO:0000256" key="1">
    <source>
        <dbReference type="ARBA" id="ARBA00004651"/>
    </source>
</evidence>
<dbReference type="InterPro" id="IPR011527">
    <property type="entry name" value="ABC1_TM_dom"/>
</dbReference>
<evidence type="ECO:0000256" key="5">
    <source>
        <dbReference type="ARBA" id="ARBA00022989"/>
    </source>
</evidence>
<evidence type="ECO:0000259" key="9">
    <source>
        <dbReference type="PROSITE" id="PS50893"/>
    </source>
</evidence>
<comment type="function">
    <text evidence="7">Part of an ABC transporter complex. Transmembrane domains (TMD) form a pore in the inner membrane and the ATP-binding domain (NBD) is responsible for energy generation.</text>
</comment>
<dbReference type="GO" id="GO:0016887">
    <property type="term" value="F:ATP hydrolysis activity"/>
    <property type="evidence" value="ECO:0007669"/>
    <property type="project" value="InterPro"/>
</dbReference>
<evidence type="ECO:0000256" key="2">
    <source>
        <dbReference type="ARBA" id="ARBA00022692"/>
    </source>
</evidence>
<dbReference type="PANTHER" id="PTHR43394:SF1">
    <property type="entry name" value="ATP-BINDING CASSETTE SUB-FAMILY B MEMBER 10, MITOCHONDRIAL"/>
    <property type="match status" value="1"/>
</dbReference>
<dbReference type="InterPro" id="IPR003439">
    <property type="entry name" value="ABC_transporter-like_ATP-bd"/>
</dbReference>
<proteinExistence type="predicted"/>
<dbReference type="PROSITE" id="PS00211">
    <property type="entry name" value="ABC_TRANSPORTER_1"/>
    <property type="match status" value="1"/>
</dbReference>
<dbReference type="GO" id="GO:0005886">
    <property type="term" value="C:plasma membrane"/>
    <property type="evidence" value="ECO:0007669"/>
    <property type="project" value="UniProtKB-SubCell"/>
</dbReference>
<feature type="domain" description="ABC transmembrane type-1" evidence="10">
    <location>
        <begin position="30"/>
        <end position="312"/>
    </location>
</feature>
<dbReference type="Gene3D" id="1.20.1560.10">
    <property type="entry name" value="ABC transporter type 1, transmembrane domain"/>
    <property type="match status" value="1"/>
</dbReference>
<keyword evidence="6 8" id="KW-0472">Membrane</keyword>
<dbReference type="SUPFAM" id="SSF90123">
    <property type="entry name" value="ABC transporter transmembrane region"/>
    <property type="match status" value="1"/>
</dbReference>
<feature type="transmembrane region" description="Helical" evidence="8">
    <location>
        <begin position="169"/>
        <end position="187"/>
    </location>
</feature>
<dbReference type="NCBIfam" id="TIGR02204">
    <property type="entry name" value="MsbA_rel"/>
    <property type="match status" value="1"/>
</dbReference>
<dbReference type="InterPro" id="IPR017871">
    <property type="entry name" value="ABC_transporter-like_CS"/>
</dbReference>
<dbReference type="PROSITE" id="PS50893">
    <property type="entry name" value="ABC_TRANSPORTER_2"/>
    <property type="match status" value="1"/>
</dbReference>
<feature type="transmembrane region" description="Helical" evidence="8">
    <location>
        <begin position="139"/>
        <end position="163"/>
    </location>
</feature>
<dbReference type="CDD" id="cd18575">
    <property type="entry name" value="ABC_6TM_bac_exporter_ABCB8_10_like"/>
    <property type="match status" value="1"/>
</dbReference>
<sequence>MTRSTPGTQAPTASLRLLLPYLRPHAARAAGAALALLLAAGLVLALGQGLRRLVDEGFAAGAPGHLDRAALSMFAVVAALAVATSARFYLVSWLGERVAADLRRGVFGHLLGLSPAFFDTARTGDILSRLTADVSLLQALIGSSVSMGLRNAITGLGAFAMLVATSPKLAGVVLVVVPLVVGPPVLFGRRERRLSRAAQERVADLAATAEETLNGLRTAQAFTHEPLDRARFAAEAERSVDAALRRVASRTALILMVVLLGFGAITFSLWVGGRDVVAGRMTGGELSAFVFYAVLLASSGASVSELWGEVQRAAAAADRLAELLATRPAIAAPAAPRRLPSPPEGRVEFEDVAFAYPTRPGTNALDGFSLEVSPGETVALVGPSGAGKTTVLQLLLRFYDPQAGRVRVDGVDVAAVDPAALRARLGLVPQDPVVFGASAAENIRYGRPGATDAELRAAAEAAGAAAFIEALPRGYDTPLGARGVTLSGGQRQRIAIARAVLRDPPILLLDEATSALDAESEEAVRRALEALSRGRTTLVVAHRLATVRRADRIVVMERGRVVASGTHAALVREDGLYARLAALQFGDVA</sequence>
<evidence type="ECO:0000313" key="11">
    <source>
        <dbReference type="EMBL" id="CAA9272751.1"/>
    </source>
</evidence>
<accession>A0A6J4JB87</accession>
<feature type="domain" description="ABC transporter" evidence="9">
    <location>
        <begin position="347"/>
        <end position="583"/>
    </location>
</feature>
<comment type="subcellular location">
    <subcellularLocation>
        <location evidence="1">Cell membrane</location>
        <topology evidence="1">Multi-pass membrane protein</topology>
    </subcellularLocation>
</comment>
<dbReference type="SUPFAM" id="SSF52540">
    <property type="entry name" value="P-loop containing nucleoside triphosphate hydrolases"/>
    <property type="match status" value="1"/>
</dbReference>
<dbReference type="GO" id="GO:0005524">
    <property type="term" value="F:ATP binding"/>
    <property type="evidence" value="ECO:0007669"/>
    <property type="project" value="UniProtKB-KW"/>
</dbReference>
<dbReference type="SMART" id="SM00382">
    <property type="entry name" value="AAA"/>
    <property type="match status" value="1"/>
</dbReference>
<keyword evidence="5 8" id="KW-1133">Transmembrane helix</keyword>
<dbReference type="AlphaFoldDB" id="A0A6J4JB87"/>
<dbReference type="InterPro" id="IPR036640">
    <property type="entry name" value="ABC1_TM_sf"/>
</dbReference>
<evidence type="ECO:0000256" key="6">
    <source>
        <dbReference type="ARBA" id="ARBA00023136"/>
    </source>
</evidence>
<evidence type="ECO:0000256" key="3">
    <source>
        <dbReference type="ARBA" id="ARBA00022741"/>
    </source>
</evidence>
<keyword evidence="4 11" id="KW-0067">ATP-binding</keyword>
<keyword evidence="2 8" id="KW-0812">Transmembrane</keyword>
<dbReference type="EMBL" id="CADCTL010000231">
    <property type="protein sequence ID" value="CAA9272751.1"/>
    <property type="molecule type" value="Genomic_DNA"/>
</dbReference>
<keyword evidence="3" id="KW-0547">Nucleotide-binding</keyword>
<name>A0A6J4JB87_9PROT</name>
<dbReference type="PANTHER" id="PTHR43394">
    <property type="entry name" value="ATP-DEPENDENT PERMEASE MDL1, MITOCHONDRIAL"/>
    <property type="match status" value="1"/>
</dbReference>
<evidence type="ECO:0000256" key="7">
    <source>
        <dbReference type="ARBA" id="ARBA00024725"/>
    </source>
</evidence>
<reference evidence="11" key="1">
    <citation type="submission" date="2020-02" db="EMBL/GenBank/DDBJ databases">
        <authorList>
            <person name="Meier V. D."/>
        </authorList>
    </citation>
    <scope>NUCLEOTIDE SEQUENCE</scope>
    <source>
        <strain evidence="11">AVDCRST_MAG04</strain>
    </source>
</reference>
<dbReference type="GO" id="GO:0090374">
    <property type="term" value="P:oligopeptide export from mitochondrion"/>
    <property type="evidence" value="ECO:0007669"/>
    <property type="project" value="TreeGrafter"/>
</dbReference>
<evidence type="ECO:0000256" key="8">
    <source>
        <dbReference type="SAM" id="Phobius"/>
    </source>
</evidence>
<dbReference type="InterPro" id="IPR003593">
    <property type="entry name" value="AAA+_ATPase"/>
</dbReference>
<dbReference type="InterPro" id="IPR011918">
    <property type="entry name" value="ABC_MsbA_ATP-bd"/>
</dbReference>
<dbReference type="Pfam" id="PF00005">
    <property type="entry name" value="ABC_tran"/>
    <property type="match status" value="1"/>
</dbReference>
<dbReference type="InterPro" id="IPR039421">
    <property type="entry name" value="Type_1_exporter"/>
</dbReference>
<organism evidence="11">
    <name type="scientific">uncultured Acetobacteraceae bacterium</name>
    <dbReference type="NCBI Taxonomy" id="169975"/>
    <lineage>
        <taxon>Bacteria</taxon>
        <taxon>Pseudomonadati</taxon>
        <taxon>Pseudomonadota</taxon>
        <taxon>Alphaproteobacteria</taxon>
        <taxon>Acetobacterales</taxon>
        <taxon>Acetobacteraceae</taxon>
        <taxon>environmental samples</taxon>
    </lineage>
</organism>
<dbReference type="FunFam" id="3.40.50.300:FF:000218">
    <property type="entry name" value="Multidrug ABC transporter ATP-binding protein"/>
    <property type="match status" value="1"/>
</dbReference>
<protein>
    <submittedName>
        <fullName evidence="11">Efflux ABC transporter, permease/ATP-binding protein</fullName>
    </submittedName>
</protein>
<gene>
    <name evidence="11" type="ORF">AVDCRST_MAG04-3194</name>
</gene>
<dbReference type="InterPro" id="IPR027417">
    <property type="entry name" value="P-loop_NTPase"/>
</dbReference>
<feature type="transmembrane region" description="Helical" evidence="8">
    <location>
        <begin position="69"/>
        <end position="90"/>
    </location>
</feature>
<dbReference type="Pfam" id="PF00664">
    <property type="entry name" value="ABC_membrane"/>
    <property type="match status" value="1"/>
</dbReference>
<dbReference type="PROSITE" id="PS50929">
    <property type="entry name" value="ABC_TM1F"/>
    <property type="match status" value="1"/>
</dbReference>
<feature type="transmembrane region" description="Helical" evidence="8">
    <location>
        <begin position="252"/>
        <end position="271"/>
    </location>
</feature>
<evidence type="ECO:0000259" key="10">
    <source>
        <dbReference type="PROSITE" id="PS50929"/>
    </source>
</evidence>
<evidence type="ECO:0000256" key="4">
    <source>
        <dbReference type="ARBA" id="ARBA00022840"/>
    </source>
</evidence>
<dbReference type="GO" id="GO:0015421">
    <property type="term" value="F:ABC-type oligopeptide transporter activity"/>
    <property type="evidence" value="ECO:0007669"/>
    <property type="project" value="TreeGrafter"/>
</dbReference>
<dbReference type="Gene3D" id="3.40.50.300">
    <property type="entry name" value="P-loop containing nucleotide triphosphate hydrolases"/>
    <property type="match status" value="1"/>
</dbReference>